<keyword evidence="2" id="KW-1185">Reference proteome</keyword>
<evidence type="ECO:0000313" key="2">
    <source>
        <dbReference type="Proteomes" id="UP000887013"/>
    </source>
</evidence>
<dbReference type="AlphaFoldDB" id="A0A8X6PW14"/>
<reference evidence="1" key="1">
    <citation type="submission" date="2020-08" db="EMBL/GenBank/DDBJ databases">
        <title>Multicomponent nature underlies the extraordinary mechanical properties of spider dragline silk.</title>
        <authorList>
            <person name="Kono N."/>
            <person name="Nakamura H."/>
            <person name="Mori M."/>
            <person name="Yoshida Y."/>
            <person name="Ohtoshi R."/>
            <person name="Malay A.D."/>
            <person name="Moran D.A.P."/>
            <person name="Tomita M."/>
            <person name="Numata K."/>
            <person name="Arakawa K."/>
        </authorList>
    </citation>
    <scope>NUCLEOTIDE SEQUENCE</scope>
</reference>
<dbReference type="EMBL" id="BMAW01073682">
    <property type="protein sequence ID" value="GFT88828.1"/>
    <property type="molecule type" value="Genomic_DNA"/>
</dbReference>
<proteinExistence type="predicted"/>
<name>A0A8X6PW14_NEPPI</name>
<dbReference type="Proteomes" id="UP000887013">
    <property type="component" value="Unassembled WGS sequence"/>
</dbReference>
<organism evidence="1 2">
    <name type="scientific">Nephila pilipes</name>
    <name type="common">Giant wood spider</name>
    <name type="synonym">Nephila maculata</name>
    <dbReference type="NCBI Taxonomy" id="299642"/>
    <lineage>
        <taxon>Eukaryota</taxon>
        <taxon>Metazoa</taxon>
        <taxon>Ecdysozoa</taxon>
        <taxon>Arthropoda</taxon>
        <taxon>Chelicerata</taxon>
        <taxon>Arachnida</taxon>
        <taxon>Araneae</taxon>
        <taxon>Araneomorphae</taxon>
        <taxon>Entelegynae</taxon>
        <taxon>Araneoidea</taxon>
        <taxon>Nephilidae</taxon>
        <taxon>Nephila</taxon>
    </lineage>
</organism>
<protein>
    <submittedName>
        <fullName evidence="1">Uncharacterized protein</fullName>
    </submittedName>
</protein>
<evidence type="ECO:0000313" key="1">
    <source>
        <dbReference type="EMBL" id="GFT88828.1"/>
    </source>
</evidence>
<gene>
    <name evidence="1" type="ORF">NPIL_150331</name>
</gene>
<accession>A0A8X6PW14</accession>
<sequence length="84" mass="10147">MSPNHLQKEIPPRRRLTKMDFKFAARPKRNGAICVKARHAVYPSIYWNFALSVLFQKPRRGRYPRRKKKEPYPFPDPITKYYIL</sequence>
<comment type="caution">
    <text evidence="1">The sequence shown here is derived from an EMBL/GenBank/DDBJ whole genome shotgun (WGS) entry which is preliminary data.</text>
</comment>